<sequence>MSMAGCMGLSLCIKKLALWKTATFKPLMTHDELDPIMATMGFVGLPPYEEGSGFVWKEYVYYTARRPKSFPSLRSRADEPPPPTIDLRRPKLPYPRIDGVHIHTYRAFLDAVNFYIRMWDISDVFHIRGMPIQPYDRCRRWRCMIDGSNFVYSDGTLEVSLHRFAKSNSDNGGDVGGSNDDNYGSVGMREKGNREQASCFVALKDIIVCNV</sequence>
<proteinExistence type="predicted"/>
<accession>A0A6A2Z8H0</accession>
<name>A0A6A2Z8H0_HIBSY</name>
<dbReference type="Proteomes" id="UP000436088">
    <property type="component" value="Unassembled WGS sequence"/>
</dbReference>
<gene>
    <name evidence="1" type="ORF">F3Y22_tig00111008pilonHSYRG00097</name>
</gene>
<reference evidence="1" key="1">
    <citation type="submission" date="2019-09" db="EMBL/GenBank/DDBJ databases">
        <title>Draft genome information of white flower Hibiscus syriacus.</title>
        <authorList>
            <person name="Kim Y.-M."/>
        </authorList>
    </citation>
    <scope>NUCLEOTIDE SEQUENCE [LARGE SCALE GENOMIC DNA]</scope>
    <source>
        <strain evidence="1">YM2019G1</strain>
    </source>
</reference>
<organism evidence="1 2">
    <name type="scientific">Hibiscus syriacus</name>
    <name type="common">Rose of Sharon</name>
    <dbReference type="NCBI Taxonomy" id="106335"/>
    <lineage>
        <taxon>Eukaryota</taxon>
        <taxon>Viridiplantae</taxon>
        <taxon>Streptophyta</taxon>
        <taxon>Embryophyta</taxon>
        <taxon>Tracheophyta</taxon>
        <taxon>Spermatophyta</taxon>
        <taxon>Magnoliopsida</taxon>
        <taxon>eudicotyledons</taxon>
        <taxon>Gunneridae</taxon>
        <taxon>Pentapetalae</taxon>
        <taxon>rosids</taxon>
        <taxon>malvids</taxon>
        <taxon>Malvales</taxon>
        <taxon>Malvaceae</taxon>
        <taxon>Malvoideae</taxon>
        <taxon>Hibiscus</taxon>
    </lineage>
</organism>
<dbReference type="EMBL" id="VEPZ02001200">
    <property type="protein sequence ID" value="KAE8687740.1"/>
    <property type="molecule type" value="Genomic_DNA"/>
</dbReference>
<evidence type="ECO:0000313" key="1">
    <source>
        <dbReference type="EMBL" id="KAE8687740.1"/>
    </source>
</evidence>
<comment type="caution">
    <text evidence="1">The sequence shown here is derived from an EMBL/GenBank/DDBJ whole genome shotgun (WGS) entry which is preliminary data.</text>
</comment>
<dbReference type="AlphaFoldDB" id="A0A6A2Z8H0"/>
<keyword evidence="2" id="KW-1185">Reference proteome</keyword>
<protein>
    <submittedName>
        <fullName evidence="1">Cellulose synthase-like protein D4-like</fullName>
    </submittedName>
</protein>
<evidence type="ECO:0000313" key="2">
    <source>
        <dbReference type="Proteomes" id="UP000436088"/>
    </source>
</evidence>